<sequence>MPARLGMNGIEYYPWKGKTFVQITSYIKHNNWINKMMDKTSFFRPPPVKLHRREIVSTYDMSRCNVRTSSSINVLDQPGGSILLSNTNANVQTKGLPTTVDIGYPNNVTEQLGQCNDPYTCNATNARNRVRSSGMIKKKFDESRNNDRYYTNASQYLVSRNKTFQQNQYNFIRVGDPSLLPGDAQSVTNIYSPQGLNHCQQYYVPVDTSFGYQWLDASNYQVSIPSGHYNLDDVNALLKDTMANNEHYFINNNGGNKVFLLNMTYNTAASKVELQTFLSNRALFATTHFGQYSAPTDMSYQLWINGPNTSSLVDTSGVPTFIIKDNAFQGAIGFNAGTYPSRGIGEGQTLTNQSFLSAFTPGLSPTYVPIYYKPNNPQFSQQGGVTASSLITRVRYNTITNNTAAFRRTYGSAVANSLAYGVPEYGYTTKDKVGYPNKCTPTFSKSSGEQRNCNSNTIVHQI</sequence>
<dbReference type="EMBL" id="MN740087">
    <property type="protein sequence ID" value="QHT87347.1"/>
    <property type="molecule type" value="Genomic_DNA"/>
</dbReference>
<accession>A0A6C0I4Q2</accession>
<dbReference type="AlphaFoldDB" id="A0A6C0I4Q2"/>
<proteinExistence type="predicted"/>
<name>A0A6C0I4Q2_9ZZZZ</name>
<reference evidence="1" key="1">
    <citation type="journal article" date="2020" name="Nature">
        <title>Giant virus diversity and host interactions through global metagenomics.</title>
        <authorList>
            <person name="Schulz F."/>
            <person name="Roux S."/>
            <person name="Paez-Espino D."/>
            <person name="Jungbluth S."/>
            <person name="Walsh D.A."/>
            <person name="Denef V.J."/>
            <person name="McMahon K.D."/>
            <person name="Konstantinidis K.T."/>
            <person name="Eloe-Fadrosh E.A."/>
            <person name="Kyrpides N.C."/>
            <person name="Woyke T."/>
        </authorList>
    </citation>
    <scope>NUCLEOTIDE SEQUENCE</scope>
    <source>
        <strain evidence="1">GVMAG-M-3300023184-190</strain>
    </source>
</reference>
<protein>
    <submittedName>
        <fullName evidence="1">Uncharacterized protein</fullName>
    </submittedName>
</protein>
<evidence type="ECO:0000313" key="1">
    <source>
        <dbReference type="EMBL" id="QHT87347.1"/>
    </source>
</evidence>
<organism evidence="1">
    <name type="scientific">viral metagenome</name>
    <dbReference type="NCBI Taxonomy" id="1070528"/>
    <lineage>
        <taxon>unclassified sequences</taxon>
        <taxon>metagenomes</taxon>
        <taxon>organismal metagenomes</taxon>
    </lineage>
</organism>